<dbReference type="KEGG" id="nte:NEUTE1DRAFT139382"/>
<sequence>MADIIMESPPPSNDAIAALDDWINNNSDRDGSLRNLAADRQLAPQSLEQAPRKIVSLGCDSLYVVLPGFVADLVDQMDKIQLGQLFNHVRVRYAVNSSNGLGQDRHPYNPLNRFPTGKSFALDKGVLVVNSKKAQPPDTMPPKGELRSLKVEQSTR</sequence>
<dbReference type="EMBL" id="GL891306">
    <property type="protein sequence ID" value="EGO55112.1"/>
    <property type="molecule type" value="Genomic_DNA"/>
</dbReference>
<feature type="compositionally biased region" description="Basic and acidic residues" evidence="1">
    <location>
        <begin position="144"/>
        <end position="156"/>
    </location>
</feature>
<dbReference type="Proteomes" id="UP000008065">
    <property type="component" value="Unassembled WGS sequence"/>
</dbReference>
<evidence type="ECO:0000313" key="2">
    <source>
        <dbReference type="EMBL" id="EGO55112.1"/>
    </source>
</evidence>
<feature type="region of interest" description="Disordered" evidence="1">
    <location>
        <begin position="131"/>
        <end position="156"/>
    </location>
</feature>
<accession>F8MSM5</accession>
<proteinExistence type="predicted"/>
<dbReference type="GeneID" id="20826097"/>
<evidence type="ECO:0000256" key="1">
    <source>
        <dbReference type="SAM" id="MobiDB-lite"/>
    </source>
</evidence>
<keyword evidence="3" id="KW-1185">Reference proteome</keyword>
<dbReference type="HOGENOM" id="CLU_1687133_0_0_1"/>
<reference evidence="3" key="1">
    <citation type="journal article" date="2011" name="Genetics">
        <title>Massive changes in genome architecture accompany the transition to self-fertility in the filamentous fungus Neurospora tetrasperma.</title>
        <authorList>
            <person name="Ellison C.E."/>
            <person name="Stajich J.E."/>
            <person name="Jacobson D.J."/>
            <person name="Natvig D.O."/>
            <person name="Lapidus A."/>
            <person name="Foster B."/>
            <person name="Aerts A."/>
            <person name="Riley R."/>
            <person name="Lindquist E.A."/>
            <person name="Grigoriev I.V."/>
            <person name="Taylor J.W."/>
        </authorList>
    </citation>
    <scope>NUCLEOTIDE SEQUENCE [LARGE SCALE GENOMIC DNA]</scope>
    <source>
        <strain evidence="3">FGSC 2508 / P0657</strain>
    </source>
</reference>
<evidence type="ECO:0000313" key="3">
    <source>
        <dbReference type="Proteomes" id="UP000008065"/>
    </source>
</evidence>
<dbReference type="RefSeq" id="XP_009852984.1">
    <property type="nucleotide sequence ID" value="XM_009854682.1"/>
</dbReference>
<dbReference type="AlphaFoldDB" id="F8MSM5"/>
<dbReference type="VEuPathDB" id="FungiDB:NEUTE1DRAFT_139382"/>
<name>F8MSM5_NEUT8</name>
<organism evidence="2 3">
    <name type="scientific">Neurospora tetrasperma (strain FGSC 2508 / ATCC MYA-4615 / P0657)</name>
    <dbReference type="NCBI Taxonomy" id="510951"/>
    <lineage>
        <taxon>Eukaryota</taxon>
        <taxon>Fungi</taxon>
        <taxon>Dikarya</taxon>
        <taxon>Ascomycota</taxon>
        <taxon>Pezizomycotina</taxon>
        <taxon>Sordariomycetes</taxon>
        <taxon>Sordariomycetidae</taxon>
        <taxon>Sordariales</taxon>
        <taxon>Sordariaceae</taxon>
        <taxon>Neurospora</taxon>
    </lineage>
</organism>
<gene>
    <name evidence="2" type="ORF">NEUTE1DRAFT_139382</name>
</gene>
<protein>
    <submittedName>
        <fullName evidence="2">Uncharacterized protein</fullName>
    </submittedName>
</protein>